<dbReference type="SUPFAM" id="SSF54197">
    <property type="entry name" value="HIT-like"/>
    <property type="match status" value="1"/>
</dbReference>
<evidence type="ECO:0000313" key="3">
    <source>
        <dbReference type="EMBL" id="KAJ4460281.1"/>
    </source>
</evidence>
<protein>
    <submittedName>
        <fullName evidence="3">Scavenger mRNA decapping enzyme</fullName>
    </submittedName>
</protein>
<sequence length="330" mass="37137">MSSTPTIVPSTPTRSPAPTQEGVQLTSFAQLKFVRVHNLLPETNSLYITCSMRDSPEQENVLLIVQHAAWSTDAPRILVEGGLEGLMPGTISQQLQHNQKYYQYLVHAAPSVVPLKVQMIYPASKSDFDKYAPVERIHVRETAALYQRCTKPWIAEKLATDNIQWVANILEGRAEQERLIYSDPDETTGFVLAPDTKWDQVNMQSLYCLGISRMRGIATLRDLTGAHLPLLEKMASEGRRRIQAKYGVAPESILCFVHYLPSFFHFHVHYVSTGFYLQAASRSLLLEDIIDALRADPDHFQKCALSLVLPTTRHPLTPALLDAIRSQDRA</sequence>
<evidence type="ECO:0000313" key="4">
    <source>
        <dbReference type="Proteomes" id="UP001141327"/>
    </source>
</evidence>
<dbReference type="PANTHER" id="PTHR12978">
    <property type="entry name" value="HISTIDINE TRIAD HIT PROTEIN MEMBER"/>
    <property type="match status" value="1"/>
</dbReference>
<feature type="region of interest" description="Disordered" evidence="2">
    <location>
        <begin position="1"/>
        <end position="21"/>
    </location>
</feature>
<comment type="caution">
    <text evidence="3">The sequence shown here is derived from an EMBL/GenBank/DDBJ whole genome shotgun (WGS) entry which is preliminary data.</text>
</comment>
<comment type="similarity">
    <text evidence="1">Belongs to the HIT family.</text>
</comment>
<evidence type="ECO:0000256" key="2">
    <source>
        <dbReference type="SAM" id="MobiDB-lite"/>
    </source>
</evidence>
<dbReference type="EMBL" id="JAPMOS010000014">
    <property type="protein sequence ID" value="KAJ4460281.1"/>
    <property type="molecule type" value="Genomic_DNA"/>
</dbReference>
<name>A0ABQ8UPB1_9EUKA</name>
<keyword evidence="4" id="KW-1185">Reference proteome</keyword>
<dbReference type="Gene3D" id="3.30.428.10">
    <property type="entry name" value="HIT-like"/>
    <property type="match status" value="1"/>
</dbReference>
<dbReference type="InterPro" id="IPR011145">
    <property type="entry name" value="Scavenger_mRNA_decap_enz_N"/>
</dbReference>
<organism evidence="3 4">
    <name type="scientific">Paratrimastix pyriformis</name>
    <dbReference type="NCBI Taxonomy" id="342808"/>
    <lineage>
        <taxon>Eukaryota</taxon>
        <taxon>Metamonada</taxon>
        <taxon>Preaxostyla</taxon>
        <taxon>Paratrimastigidae</taxon>
        <taxon>Paratrimastix</taxon>
    </lineage>
</organism>
<dbReference type="PANTHER" id="PTHR12978:SF0">
    <property type="entry name" value="M7GPPPX DIPHOSPHATASE"/>
    <property type="match status" value="1"/>
</dbReference>
<reference evidence="3" key="1">
    <citation type="journal article" date="2022" name="bioRxiv">
        <title>Genomics of Preaxostyla Flagellates Illuminates Evolutionary Transitions and the Path Towards Mitochondrial Loss.</title>
        <authorList>
            <person name="Novak L.V.F."/>
            <person name="Treitli S.C."/>
            <person name="Pyrih J."/>
            <person name="Halakuc P."/>
            <person name="Pipaliya S.V."/>
            <person name="Vacek V."/>
            <person name="Brzon O."/>
            <person name="Soukal P."/>
            <person name="Eme L."/>
            <person name="Dacks J.B."/>
            <person name="Karnkowska A."/>
            <person name="Elias M."/>
            <person name="Hampl V."/>
        </authorList>
    </citation>
    <scope>NUCLEOTIDE SEQUENCE</scope>
    <source>
        <strain evidence="3">RCP-MX</strain>
    </source>
</reference>
<gene>
    <name evidence="3" type="ORF">PAPYR_3683</name>
</gene>
<dbReference type="Gene3D" id="3.30.200.40">
    <property type="entry name" value="Scavenger mRNA decapping enzyme, N-terminal domain"/>
    <property type="match status" value="1"/>
</dbReference>
<accession>A0ABQ8UPB1</accession>
<dbReference type="InterPro" id="IPR008594">
    <property type="entry name" value="DcpS/DCS2"/>
</dbReference>
<feature type="compositionally biased region" description="Low complexity" evidence="2">
    <location>
        <begin position="1"/>
        <end position="16"/>
    </location>
</feature>
<dbReference type="InterPro" id="IPR036265">
    <property type="entry name" value="HIT-like_sf"/>
</dbReference>
<dbReference type="Pfam" id="PF11969">
    <property type="entry name" value="DcpS_C"/>
    <property type="match status" value="1"/>
</dbReference>
<dbReference type="Proteomes" id="UP001141327">
    <property type="component" value="Unassembled WGS sequence"/>
</dbReference>
<proteinExistence type="inferred from homology"/>
<evidence type="ECO:0000256" key="1">
    <source>
        <dbReference type="ARBA" id="ARBA00010208"/>
    </source>
</evidence>
<dbReference type="SUPFAM" id="SSF102860">
    <property type="entry name" value="mRNA decapping enzyme DcpS N-terminal domain"/>
    <property type="match status" value="1"/>
</dbReference>